<dbReference type="GO" id="GO:0009003">
    <property type="term" value="F:signal peptidase activity"/>
    <property type="evidence" value="ECO:0007669"/>
    <property type="project" value="UniProtKB-EC"/>
</dbReference>
<feature type="transmembrane region" description="Helical" evidence="7">
    <location>
        <begin position="159"/>
        <end position="178"/>
    </location>
</feature>
<keyword evidence="10" id="KW-0378">Hydrolase</keyword>
<evidence type="ECO:0000256" key="6">
    <source>
        <dbReference type="SAM" id="MobiDB-lite"/>
    </source>
</evidence>
<dbReference type="InterPro" id="IPR019533">
    <property type="entry name" value="Peptidase_S26"/>
</dbReference>
<evidence type="ECO:0000256" key="4">
    <source>
        <dbReference type="ARBA" id="ARBA00023136"/>
    </source>
</evidence>
<sequence>MARTAQHVEENKGHKTRSRIATVLTNLVLIASLALLACTAFFTVFLASKDLTFFGYKPYVISSESMAPEYLRYDVVIIKSGGYDQIRKGEVIAFRAKPIDNEPAFHRVVSIAEAGITTKGDANTNVDRDLVTTQNLLGREVFKITILRYLIPMLSTPQGIFFVVVLPVLFLIVLVIFLHQLRMMRIRQVEQSNAQELEDARLAYLSRIAQEGLNGQGVLGGLGVHGELDGQDNPGGQQALGSDHDAHNSQRESANFADHANLVNNADLANPADPTNHSIGHPPDEPRPEQEPAHD</sequence>
<dbReference type="CDD" id="cd06530">
    <property type="entry name" value="S26_SPase_I"/>
    <property type="match status" value="1"/>
</dbReference>
<keyword evidence="3 7" id="KW-1133">Transmembrane helix</keyword>
<evidence type="ECO:0000256" key="7">
    <source>
        <dbReference type="SAM" id="Phobius"/>
    </source>
</evidence>
<gene>
    <name evidence="11" type="ORF">QN062_02255</name>
    <name evidence="10" type="ORF">QN216_06255</name>
    <name evidence="9" type="ORF">QN217_04190</name>
</gene>
<dbReference type="InterPro" id="IPR001733">
    <property type="entry name" value="Peptidase_S26B"/>
</dbReference>
<dbReference type="EC" id="3.4.21.89" evidence="5"/>
<dbReference type="Pfam" id="PF10502">
    <property type="entry name" value="Peptidase_S26"/>
    <property type="match status" value="1"/>
</dbReference>
<evidence type="ECO:0000256" key="1">
    <source>
        <dbReference type="ARBA" id="ARBA00004370"/>
    </source>
</evidence>
<dbReference type="GO" id="GO:0004252">
    <property type="term" value="F:serine-type endopeptidase activity"/>
    <property type="evidence" value="ECO:0007669"/>
    <property type="project" value="UniProtKB-UniRule"/>
</dbReference>
<dbReference type="EMBL" id="CP129682">
    <property type="protein sequence ID" value="XDS47957.1"/>
    <property type="molecule type" value="Genomic_DNA"/>
</dbReference>
<feature type="region of interest" description="Disordered" evidence="6">
    <location>
        <begin position="224"/>
        <end position="295"/>
    </location>
</feature>
<evidence type="ECO:0000256" key="5">
    <source>
        <dbReference type="NCBIfam" id="TIGR02228"/>
    </source>
</evidence>
<feature type="domain" description="Peptidase S26" evidence="8">
    <location>
        <begin position="40"/>
        <end position="120"/>
    </location>
</feature>
<feature type="transmembrane region" description="Helical" evidence="7">
    <location>
        <begin position="20"/>
        <end position="47"/>
    </location>
</feature>
<keyword evidence="4 7" id="KW-0472">Membrane</keyword>
<evidence type="ECO:0000313" key="11">
    <source>
        <dbReference type="EMBL" id="XDS51035.1"/>
    </source>
</evidence>
<dbReference type="AlphaFoldDB" id="A0AB39UG83"/>
<dbReference type="EMBL" id="CP129683">
    <property type="protein sequence ID" value="XDS51035.1"/>
    <property type="molecule type" value="Genomic_DNA"/>
</dbReference>
<dbReference type="EMBL" id="CP129675">
    <property type="protein sequence ID" value="XDS47334.1"/>
    <property type="molecule type" value="Genomic_DNA"/>
</dbReference>
<proteinExistence type="predicted"/>
<dbReference type="GO" id="GO:0006465">
    <property type="term" value="P:signal peptide processing"/>
    <property type="evidence" value="ECO:0007669"/>
    <property type="project" value="UniProtKB-UniRule"/>
</dbReference>
<evidence type="ECO:0000313" key="9">
    <source>
        <dbReference type="EMBL" id="XDS47334.1"/>
    </source>
</evidence>
<accession>A0AB39UG83</accession>
<evidence type="ECO:0000256" key="3">
    <source>
        <dbReference type="ARBA" id="ARBA00022989"/>
    </source>
</evidence>
<protein>
    <recommendedName>
        <fullName evidence="5">Signal peptidase I</fullName>
        <ecNumber evidence="5">3.4.21.89</ecNumber>
    </recommendedName>
</protein>
<dbReference type="InterPro" id="IPR036286">
    <property type="entry name" value="LexA/Signal_pep-like_sf"/>
</dbReference>
<organism evidence="10">
    <name type="scientific">Bifidobacterium fermentum</name>
    <dbReference type="NCBI Taxonomy" id="3059035"/>
    <lineage>
        <taxon>Bacteria</taxon>
        <taxon>Bacillati</taxon>
        <taxon>Actinomycetota</taxon>
        <taxon>Actinomycetes</taxon>
        <taxon>Bifidobacteriales</taxon>
        <taxon>Bifidobacteriaceae</taxon>
        <taxon>Bifidobacterium</taxon>
    </lineage>
</organism>
<dbReference type="SUPFAM" id="SSF51306">
    <property type="entry name" value="LexA/Signal peptidase"/>
    <property type="match status" value="1"/>
</dbReference>
<dbReference type="KEGG" id="bfk:QN062_02255"/>
<dbReference type="GO" id="GO:0016020">
    <property type="term" value="C:membrane"/>
    <property type="evidence" value="ECO:0007669"/>
    <property type="project" value="UniProtKB-SubCell"/>
</dbReference>
<dbReference type="RefSeq" id="WP_369341999.1">
    <property type="nucleotide sequence ID" value="NZ_CP129675.1"/>
</dbReference>
<keyword evidence="2 7" id="KW-0812">Transmembrane</keyword>
<evidence type="ECO:0000259" key="8">
    <source>
        <dbReference type="Pfam" id="PF10502"/>
    </source>
</evidence>
<feature type="compositionally biased region" description="Basic and acidic residues" evidence="6">
    <location>
        <begin position="282"/>
        <end position="295"/>
    </location>
</feature>
<evidence type="ECO:0000313" key="10">
    <source>
        <dbReference type="EMBL" id="XDS47957.1"/>
    </source>
</evidence>
<reference evidence="10" key="1">
    <citation type="submission" date="2023-07" db="EMBL/GenBank/DDBJ databases">
        <title>Bifidobacterium aquikefiriaerophilum sp. nov. and Bifidobacterium eccum sp. nov., isolated from water kefir.</title>
        <authorList>
            <person name="Breselge S."/>
            <person name="Bellassi P."/>
            <person name="Barcenilla C."/>
            <person name="Alvarez-Ordonez A."/>
            <person name="Morelli L."/>
            <person name="Cotter P.D."/>
        </authorList>
    </citation>
    <scope>NUCLEOTIDE SEQUENCE</scope>
    <source>
        <strain evidence="11">WK012_4_13</strain>
        <strain evidence="10">WK013_4_14</strain>
        <strain evidence="9">WK048_4_13</strain>
    </source>
</reference>
<dbReference type="PANTHER" id="PTHR10806">
    <property type="entry name" value="SIGNAL PEPTIDASE COMPLEX CATALYTIC SUBUNIT SEC11"/>
    <property type="match status" value="1"/>
</dbReference>
<dbReference type="NCBIfam" id="TIGR02228">
    <property type="entry name" value="sigpep_I_arch"/>
    <property type="match status" value="1"/>
</dbReference>
<dbReference type="PANTHER" id="PTHR10806:SF6">
    <property type="entry name" value="SIGNAL PEPTIDASE COMPLEX CATALYTIC SUBUNIT SEC11"/>
    <property type="match status" value="1"/>
</dbReference>
<comment type="subcellular location">
    <subcellularLocation>
        <location evidence="1">Membrane</location>
    </subcellularLocation>
</comment>
<evidence type="ECO:0000256" key="2">
    <source>
        <dbReference type="ARBA" id="ARBA00022692"/>
    </source>
</evidence>
<name>A0AB39UG83_9BIFI</name>